<sequence>MDQSDTSIREALDRTAARLTKRFSQLPIPVGRITNELGVQIERKNLEGRGSSYLMLPHFDGEAPRVLLSTKSRQGPHNGVTSADRFKVAHELGHYVVFSLFGITPRGESEYWKHEDICDGFARLLLTPERLCRESSLTGARGITDVDLLSKRARIPWMQAATRITELAQDRVFFVLDVENSRLKVSKSSLANKREIKRILHSKTQFADLVLRTTERAPCEAKLRAADLVRAGFTTFNGTSNYCVQVRFAWVKEQPQFQVGILTA</sequence>
<gene>
    <name evidence="1" type="ORF">FBZ96_1011207</name>
</gene>
<organism evidence="1 2">
    <name type="scientific">Bradyrhizobium stylosanthis</name>
    <dbReference type="NCBI Taxonomy" id="1803665"/>
    <lineage>
        <taxon>Bacteria</taxon>
        <taxon>Pseudomonadati</taxon>
        <taxon>Pseudomonadota</taxon>
        <taxon>Alphaproteobacteria</taxon>
        <taxon>Hyphomicrobiales</taxon>
        <taxon>Nitrobacteraceae</taxon>
        <taxon>Bradyrhizobium</taxon>
    </lineage>
</organism>
<keyword evidence="2" id="KW-1185">Reference proteome</keyword>
<evidence type="ECO:0000313" key="2">
    <source>
        <dbReference type="Proteomes" id="UP000319949"/>
    </source>
</evidence>
<accession>A0A560EDP1</accession>
<dbReference type="AlphaFoldDB" id="A0A560EDP1"/>
<evidence type="ECO:0000313" key="1">
    <source>
        <dbReference type="EMBL" id="TWB07385.1"/>
    </source>
</evidence>
<comment type="caution">
    <text evidence="1">The sequence shown here is derived from an EMBL/GenBank/DDBJ whole genome shotgun (WGS) entry which is preliminary data.</text>
</comment>
<dbReference type="EMBL" id="VITK01000001">
    <property type="protein sequence ID" value="TWB07385.1"/>
    <property type="molecule type" value="Genomic_DNA"/>
</dbReference>
<name>A0A560EDP1_9BRAD</name>
<dbReference type="OrthoDB" id="9794834at2"/>
<protein>
    <recommendedName>
        <fullName evidence="3">IrrE N-terminal-like domain-containing protein</fullName>
    </recommendedName>
</protein>
<proteinExistence type="predicted"/>
<dbReference type="RefSeq" id="WP_145657880.1">
    <property type="nucleotide sequence ID" value="NZ_VITK01000001.1"/>
</dbReference>
<reference evidence="1 2" key="1">
    <citation type="submission" date="2019-06" db="EMBL/GenBank/DDBJ databases">
        <title>Genomic Encyclopedia of Type Strains, Phase IV (KMG-V): Genome sequencing to study the core and pangenomes of soil and plant-associated prokaryotes.</title>
        <authorList>
            <person name="Whitman W."/>
        </authorList>
    </citation>
    <scope>NUCLEOTIDE SEQUENCE [LARGE SCALE GENOMIC DNA]</scope>
    <source>
        <strain evidence="1 2">BR 510</strain>
    </source>
</reference>
<dbReference type="Proteomes" id="UP000319949">
    <property type="component" value="Unassembled WGS sequence"/>
</dbReference>
<evidence type="ECO:0008006" key="3">
    <source>
        <dbReference type="Google" id="ProtNLM"/>
    </source>
</evidence>